<dbReference type="Pfam" id="PF13847">
    <property type="entry name" value="Methyltransf_31"/>
    <property type="match status" value="1"/>
</dbReference>
<feature type="binding site" evidence="4">
    <location>
        <begin position="189"/>
        <end position="192"/>
    </location>
    <ligand>
        <name>substrate</name>
    </ligand>
</feature>
<comment type="catalytic activity">
    <reaction evidence="4">
        <text>L-glutaminyl-[peptide chain release factor] + S-adenosyl-L-methionine = N(5)-methyl-L-glutaminyl-[peptide chain release factor] + S-adenosyl-L-homocysteine + H(+)</text>
        <dbReference type="Rhea" id="RHEA:42896"/>
        <dbReference type="Rhea" id="RHEA-COMP:10271"/>
        <dbReference type="Rhea" id="RHEA-COMP:10272"/>
        <dbReference type="ChEBI" id="CHEBI:15378"/>
        <dbReference type="ChEBI" id="CHEBI:30011"/>
        <dbReference type="ChEBI" id="CHEBI:57856"/>
        <dbReference type="ChEBI" id="CHEBI:59789"/>
        <dbReference type="ChEBI" id="CHEBI:61891"/>
        <dbReference type="EC" id="2.1.1.297"/>
    </reaction>
</comment>
<dbReference type="GO" id="GO:0003676">
    <property type="term" value="F:nucleic acid binding"/>
    <property type="evidence" value="ECO:0007669"/>
    <property type="project" value="InterPro"/>
</dbReference>
<dbReference type="EC" id="2.1.1.297" evidence="4"/>
<dbReference type="Pfam" id="PF17827">
    <property type="entry name" value="PrmC_N"/>
    <property type="match status" value="1"/>
</dbReference>
<dbReference type="GO" id="GO:0102559">
    <property type="term" value="F:peptide chain release factor N(5)-glutamine methyltransferase activity"/>
    <property type="evidence" value="ECO:0007669"/>
    <property type="project" value="UniProtKB-EC"/>
</dbReference>
<dbReference type="HAMAP" id="MF_02126">
    <property type="entry name" value="RF_methyltr_PrmC"/>
    <property type="match status" value="1"/>
</dbReference>
<dbReference type="NCBIfam" id="TIGR03534">
    <property type="entry name" value="RF_mod_PrmC"/>
    <property type="match status" value="1"/>
</dbReference>
<dbReference type="InterPro" id="IPR050320">
    <property type="entry name" value="N5-glutamine_MTase"/>
</dbReference>
<dbReference type="AlphaFoldDB" id="A0A844XQ11"/>
<feature type="binding site" evidence="4">
    <location>
        <position position="142"/>
    </location>
    <ligand>
        <name>S-adenosyl-L-methionine</name>
        <dbReference type="ChEBI" id="CHEBI:59789"/>
    </ligand>
</feature>
<feature type="binding site" evidence="4">
    <location>
        <position position="189"/>
    </location>
    <ligand>
        <name>S-adenosyl-L-methionine</name>
        <dbReference type="ChEBI" id="CHEBI:59789"/>
    </ligand>
</feature>
<name>A0A844XQ11_9SPHN</name>
<dbReference type="NCBIfam" id="TIGR00536">
    <property type="entry name" value="hemK_fam"/>
    <property type="match status" value="1"/>
</dbReference>
<dbReference type="Proteomes" id="UP000448199">
    <property type="component" value="Unassembled WGS sequence"/>
</dbReference>
<sequence length="278" mass="30048">MSEPAAMTVAEGIRTAAESLSAFSETARLDAELLMADALGIERSDMLLRAMRDAVPPSFAGLVERRSRHEPVAHILGHQEFFGRRFKVTPDTLIPRGDSEVLVEAALELKPGAACVLDLGTGTGALLLSVIAETGGRGVGTDRSPAALGVAHDNADLLDLEDRVRFHLLDWRQEGWAGELGRFDLILCNPPYVEESAALDPDVRDHEPHGALFAGVDGLDDYRILIPQLRGLMEDGALAILEIGHEQAEAVSTLAQTHEFAVSLRRDLANRPRALILT</sequence>
<feature type="binding site" evidence="4">
    <location>
        <begin position="120"/>
        <end position="124"/>
    </location>
    <ligand>
        <name>S-adenosyl-L-methionine</name>
        <dbReference type="ChEBI" id="CHEBI:59789"/>
    </ligand>
</feature>
<evidence type="ECO:0000256" key="4">
    <source>
        <dbReference type="HAMAP-Rule" id="MF_02126"/>
    </source>
</evidence>
<dbReference type="InterPro" id="IPR004556">
    <property type="entry name" value="HemK-like"/>
</dbReference>
<dbReference type="CDD" id="cd02440">
    <property type="entry name" value="AdoMet_MTases"/>
    <property type="match status" value="1"/>
</dbReference>
<dbReference type="RefSeq" id="WP_160727773.1">
    <property type="nucleotide sequence ID" value="NZ_WTYC01000003.1"/>
</dbReference>
<dbReference type="PANTHER" id="PTHR18895">
    <property type="entry name" value="HEMK METHYLTRANSFERASE"/>
    <property type="match status" value="1"/>
</dbReference>
<accession>A0A844XQ11</accession>
<keyword evidence="2 4" id="KW-0808">Transferase</keyword>
<keyword evidence="3 4" id="KW-0949">S-adenosyl-L-methionine</keyword>
<dbReference type="GO" id="GO:0032259">
    <property type="term" value="P:methylation"/>
    <property type="evidence" value="ECO:0007669"/>
    <property type="project" value="UniProtKB-KW"/>
</dbReference>
<evidence type="ECO:0000313" key="7">
    <source>
        <dbReference type="EMBL" id="MXO48235.1"/>
    </source>
</evidence>
<comment type="caution">
    <text evidence="7">The sequence shown here is derived from an EMBL/GenBank/DDBJ whole genome shotgun (WGS) entry which is preliminary data.</text>
</comment>
<evidence type="ECO:0000313" key="8">
    <source>
        <dbReference type="Proteomes" id="UP000448199"/>
    </source>
</evidence>
<evidence type="ECO:0000256" key="1">
    <source>
        <dbReference type="ARBA" id="ARBA00022603"/>
    </source>
</evidence>
<protein>
    <recommendedName>
        <fullName evidence="4">Release factor glutamine methyltransferase</fullName>
        <shortName evidence="4">RF MTase</shortName>
        <ecNumber evidence="4">2.1.1.297</ecNumber>
    </recommendedName>
    <alternativeName>
        <fullName evidence="4">N5-glutamine methyltransferase PrmC</fullName>
    </alternativeName>
    <alternativeName>
        <fullName evidence="4">Protein-(glutamine-N5) MTase PrmC</fullName>
    </alternativeName>
    <alternativeName>
        <fullName evidence="4">Protein-glutamine N-methyltransferase PrmC</fullName>
    </alternativeName>
</protein>
<keyword evidence="1 4" id="KW-0489">Methyltransferase</keyword>
<dbReference type="EMBL" id="WTYC01000003">
    <property type="protein sequence ID" value="MXO48235.1"/>
    <property type="molecule type" value="Genomic_DNA"/>
</dbReference>
<dbReference type="SUPFAM" id="SSF53335">
    <property type="entry name" value="S-adenosyl-L-methionine-dependent methyltransferases"/>
    <property type="match status" value="1"/>
</dbReference>
<dbReference type="InterPro" id="IPR029063">
    <property type="entry name" value="SAM-dependent_MTases_sf"/>
</dbReference>
<organism evidence="7 8">
    <name type="scientific">Qipengyuania vulgaris</name>
    <dbReference type="NCBI Taxonomy" id="291985"/>
    <lineage>
        <taxon>Bacteria</taxon>
        <taxon>Pseudomonadati</taxon>
        <taxon>Pseudomonadota</taxon>
        <taxon>Alphaproteobacteria</taxon>
        <taxon>Sphingomonadales</taxon>
        <taxon>Erythrobacteraceae</taxon>
        <taxon>Qipengyuania</taxon>
    </lineage>
</organism>
<keyword evidence="8" id="KW-1185">Reference proteome</keyword>
<evidence type="ECO:0000259" key="6">
    <source>
        <dbReference type="Pfam" id="PF17827"/>
    </source>
</evidence>
<dbReference type="InterPro" id="IPR040758">
    <property type="entry name" value="PrmC_N"/>
</dbReference>
<dbReference type="InterPro" id="IPR019874">
    <property type="entry name" value="RF_methyltr_PrmC"/>
</dbReference>
<feature type="binding site" evidence="4">
    <location>
        <position position="171"/>
    </location>
    <ligand>
        <name>S-adenosyl-L-methionine</name>
        <dbReference type="ChEBI" id="CHEBI:59789"/>
    </ligand>
</feature>
<feature type="domain" description="Methyltransferase" evidence="5">
    <location>
        <begin position="116"/>
        <end position="189"/>
    </location>
</feature>
<comment type="function">
    <text evidence="4">Methylates the class 1 translation termination release factors RF1/PrfA and RF2/PrfB on the glutamine residue of the universally conserved GGQ motif.</text>
</comment>
<dbReference type="PROSITE" id="PS00092">
    <property type="entry name" value="N6_MTASE"/>
    <property type="match status" value="1"/>
</dbReference>
<dbReference type="InterPro" id="IPR025714">
    <property type="entry name" value="Methyltranfer_dom"/>
</dbReference>
<dbReference type="PANTHER" id="PTHR18895:SF74">
    <property type="entry name" value="MTRF1L RELEASE FACTOR GLUTAMINE METHYLTRANSFERASE"/>
    <property type="match status" value="1"/>
</dbReference>
<gene>
    <name evidence="4 7" type="primary">prmC</name>
    <name evidence="7" type="ORF">GRI69_08205</name>
</gene>
<evidence type="ECO:0000256" key="3">
    <source>
        <dbReference type="ARBA" id="ARBA00022691"/>
    </source>
</evidence>
<evidence type="ECO:0000256" key="2">
    <source>
        <dbReference type="ARBA" id="ARBA00022679"/>
    </source>
</evidence>
<comment type="similarity">
    <text evidence="4">Belongs to the protein N5-glutamine methyltransferase family. PrmC subfamily.</text>
</comment>
<reference evidence="7 8" key="1">
    <citation type="submission" date="2019-12" db="EMBL/GenBank/DDBJ databases">
        <title>Genomic-based taxomic classification of the family Erythrobacteraceae.</title>
        <authorList>
            <person name="Xu L."/>
        </authorList>
    </citation>
    <scope>NUCLEOTIDE SEQUENCE [LARGE SCALE GENOMIC DNA]</scope>
    <source>
        <strain evidence="7 8">DSM 17792</strain>
    </source>
</reference>
<dbReference type="Gene3D" id="3.40.50.150">
    <property type="entry name" value="Vaccinia Virus protein VP39"/>
    <property type="match status" value="1"/>
</dbReference>
<dbReference type="InterPro" id="IPR002052">
    <property type="entry name" value="DNA_methylase_N6_adenine_CS"/>
</dbReference>
<proteinExistence type="inferred from homology"/>
<dbReference type="Gene3D" id="1.10.8.10">
    <property type="entry name" value="DNA helicase RuvA subunit, C-terminal domain"/>
    <property type="match status" value="1"/>
</dbReference>
<evidence type="ECO:0000259" key="5">
    <source>
        <dbReference type="Pfam" id="PF13847"/>
    </source>
</evidence>
<feature type="domain" description="Release factor glutamine methyltransferase N-terminal" evidence="6">
    <location>
        <begin position="13"/>
        <end position="77"/>
    </location>
</feature>
<dbReference type="OrthoDB" id="9800643at2"/>